<dbReference type="EMBL" id="BLXT01001432">
    <property type="protein sequence ID" value="GFN85606.1"/>
    <property type="molecule type" value="Genomic_DNA"/>
</dbReference>
<sequence length="125" mass="14120">MRIALFADAADRKRTGRKLVCRAFWSNAHFKDKLVSDRTSSASSSGTCEIIGGKDGTCPHGNRRYENLKSFIDTFRSLCGRRIRRRFDYDLIANATRSPVRKIISLLRTISLPIGKSCQQQIPTV</sequence>
<accession>A0AAV3YRP3</accession>
<evidence type="ECO:0000313" key="1">
    <source>
        <dbReference type="EMBL" id="GFN85606.1"/>
    </source>
</evidence>
<dbReference type="Proteomes" id="UP000735302">
    <property type="component" value="Unassembled WGS sequence"/>
</dbReference>
<name>A0AAV3YRP3_9GAST</name>
<proteinExistence type="predicted"/>
<keyword evidence="2" id="KW-1185">Reference proteome</keyword>
<comment type="caution">
    <text evidence="1">The sequence shown here is derived from an EMBL/GenBank/DDBJ whole genome shotgun (WGS) entry which is preliminary data.</text>
</comment>
<dbReference type="AlphaFoldDB" id="A0AAV3YRP3"/>
<reference evidence="1 2" key="1">
    <citation type="journal article" date="2021" name="Elife">
        <title>Chloroplast acquisition without the gene transfer in kleptoplastic sea slugs, Plakobranchus ocellatus.</title>
        <authorList>
            <person name="Maeda T."/>
            <person name="Takahashi S."/>
            <person name="Yoshida T."/>
            <person name="Shimamura S."/>
            <person name="Takaki Y."/>
            <person name="Nagai Y."/>
            <person name="Toyoda A."/>
            <person name="Suzuki Y."/>
            <person name="Arimoto A."/>
            <person name="Ishii H."/>
            <person name="Satoh N."/>
            <person name="Nishiyama T."/>
            <person name="Hasebe M."/>
            <person name="Maruyama T."/>
            <person name="Minagawa J."/>
            <person name="Obokata J."/>
            <person name="Shigenobu S."/>
        </authorList>
    </citation>
    <scope>NUCLEOTIDE SEQUENCE [LARGE SCALE GENOMIC DNA]</scope>
</reference>
<protein>
    <submittedName>
        <fullName evidence="1">Uncharacterized protein</fullName>
    </submittedName>
</protein>
<evidence type="ECO:0000313" key="2">
    <source>
        <dbReference type="Proteomes" id="UP000735302"/>
    </source>
</evidence>
<organism evidence="1 2">
    <name type="scientific">Plakobranchus ocellatus</name>
    <dbReference type="NCBI Taxonomy" id="259542"/>
    <lineage>
        <taxon>Eukaryota</taxon>
        <taxon>Metazoa</taxon>
        <taxon>Spiralia</taxon>
        <taxon>Lophotrochozoa</taxon>
        <taxon>Mollusca</taxon>
        <taxon>Gastropoda</taxon>
        <taxon>Heterobranchia</taxon>
        <taxon>Euthyneura</taxon>
        <taxon>Panpulmonata</taxon>
        <taxon>Sacoglossa</taxon>
        <taxon>Placobranchoidea</taxon>
        <taxon>Plakobranchidae</taxon>
        <taxon>Plakobranchus</taxon>
    </lineage>
</organism>
<gene>
    <name evidence="1" type="ORF">PoB_001211200</name>
</gene>